<dbReference type="Proteomes" id="UP000194137">
    <property type="component" value="Chromosome"/>
</dbReference>
<protein>
    <submittedName>
        <fullName evidence="1">Uncharacterized protein</fullName>
    </submittedName>
</protein>
<accession>A0A1W6ZLR9</accession>
<organism evidence="1 2">
    <name type="scientific">Pseudorhodoplanes sinuspersici</name>
    <dbReference type="NCBI Taxonomy" id="1235591"/>
    <lineage>
        <taxon>Bacteria</taxon>
        <taxon>Pseudomonadati</taxon>
        <taxon>Pseudomonadota</taxon>
        <taxon>Alphaproteobacteria</taxon>
        <taxon>Hyphomicrobiales</taxon>
        <taxon>Pseudorhodoplanes</taxon>
    </lineage>
</organism>
<name>A0A1W6ZLR9_9HYPH</name>
<dbReference type="KEGG" id="psin:CAK95_03510"/>
<sequence length="64" mass="7313">MAEDISKLQFEREQLAKSLRWAMDEIDTLSNKLCGFAYPQGMAMVRRSDQKGNYIAAVMARRAT</sequence>
<gene>
    <name evidence="1" type="ORF">CAK95_03510</name>
</gene>
<dbReference type="AlphaFoldDB" id="A0A1W6ZLR9"/>
<keyword evidence="2" id="KW-1185">Reference proteome</keyword>
<evidence type="ECO:0000313" key="2">
    <source>
        <dbReference type="Proteomes" id="UP000194137"/>
    </source>
</evidence>
<evidence type="ECO:0000313" key="1">
    <source>
        <dbReference type="EMBL" id="ARP98262.1"/>
    </source>
</evidence>
<dbReference type="STRING" id="1235591.CAK95_03510"/>
<proteinExistence type="predicted"/>
<dbReference type="EMBL" id="CP021112">
    <property type="protein sequence ID" value="ARP98262.1"/>
    <property type="molecule type" value="Genomic_DNA"/>
</dbReference>
<reference evidence="1 2" key="1">
    <citation type="submission" date="2017-05" db="EMBL/GenBank/DDBJ databases">
        <title>Full genome sequence of Pseudorhodoplanes sinuspersici.</title>
        <authorList>
            <person name="Dastgheib S.M.M."/>
            <person name="Shavandi M."/>
            <person name="Tirandaz H."/>
        </authorList>
    </citation>
    <scope>NUCLEOTIDE SEQUENCE [LARGE SCALE GENOMIC DNA]</scope>
    <source>
        <strain evidence="1 2">RIPI110</strain>
    </source>
</reference>